<feature type="transmembrane region" description="Helical" evidence="10">
    <location>
        <begin position="126"/>
        <end position="147"/>
    </location>
</feature>
<dbReference type="STRING" id="100225.SAMN05421595_0036"/>
<dbReference type="InterPro" id="IPR011712">
    <property type="entry name" value="Sig_transdc_His_kin_sub3_dim/P"/>
</dbReference>
<dbReference type="EC" id="2.7.13.3" evidence="2"/>
<evidence type="ECO:0000256" key="10">
    <source>
        <dbReference type="SAM" id="Phobius"/>
    </source>
</evidence>
<keyword evidence="10" id="KW-0472">Membrane</keyword>
<dbReference type="AlphaFoldDB" id="K6VU05"/>
<dbReference type="CDD" id="cd16917">
    <property type="entry name" value="HATPase_UhpB-NarQ-NarX-like"/>
    <property type="match status" value="1"/>
</dbReference>
<dbReference type="Pfam" id="PF07730">
    <property type="entry name" value="HisKA_3"/>
    <property type="match status" value="1"/>
</dbReference>
<keyword evidence="3" id="KW-0597">Phosphoprotein</keyword>
<reference evidence="12 13" key="1">
    <citation type="submission" date="2012-08" db="EMBL/GenBank/DDBJ databases">
        <title>Whole genome shotgun sequence of Austwickia chelonae NBRC 105200.</title>
        <authorList>
            <person name="Yoshida I."/>
            <person name="Hosoyama A."/>
            <person name="Tsuchikane K."/>
            <person name="Katsumata H."/>
            <person name="Ando Y."/>
            <person name="Ohji S."/>
            <person name="Hamada M."/>
            <person name="Tamura T."/>
            <person name="Yamazoe A."/>
            <person name="Yamazaki S."/>
            <person name="Fujita N."/>
        </authorList>
    </citation>
    <scope>NUCLEOTIDE SEQUENCE [LARGE SCALE GENOMIC DNA]</scope>
    <source>
        <strain evidence="12 13">NBRC 105200</strain>
    </source>
</reference>
<dbReference type="eggNOG" id="COG4585">
    <property type="taxonomic scope" value="Bacteria"/>
</dbReference>
<protein>
    <recommendedName>
        <fullName evidence="2">histidine kinase</fullName>
        <ecNumber evidence="2">2.7.13.3</ecNumber>
    </recommendedName>
</protein>
<dbReference type="Gene3D" id="3.30.565.10">
    <property type="entry name" value="Histidine kinase-like ATPase, C-terminal domain"/>
    <property type="match status" value="1"/>
</dbReference>
<evidence type="ECO:0000313" key="12">
    <source>
        <dbReference type="EMBL" id="GAB78825.1"/>
    </source>
</evidence>
<gene>
    <name evidence="12" type="ORF">AUCHE_17_00370</name>
</gene>
<evidence type="ECO:0000256" key="9">
    <source>
        <dbReference type="SAM" id="MobiDB-lite"/>
    </source>
</evidence>
<evidence type="ECO:0000256" key="2">
    <source>
        <dbReference type="ARBA" id="ARBA00012438"/>
    </source>
</evidence>
<evidence type="ECO:0000256" key="7">
    <source>
        <dbReference type="ARBA" id="ARBA00022840"/>
    </source>
</evidence>
<keyword evidence="10" id="KW-1133">Transmembrane helix</keyword>
<dbReference type="GO" id="GO:0016020">
    <property type="term" value="C:membrane"/>
    <property type="evidence" value="ECO:0007669"/>
    <property type="project" value="InterPro"/>
</dbReference>
<evidence type="ECO:0000256" key="5">
    <source>
        <dbReference type="ARBA" id="ARBA00022741"/>
    </source>
</evidence>
<proteinExistence type="predicted"/>
<keyword evidence="13" id="KW-1185">Reference proteome</keyword>
<evidence type="ECO:0000256" key="8">
    <source>
        <dbReference type="ARBA" id="ARBA00023012"/>
    </source>
</evidence>
<feature type="transmembrane region" description="Helical" evidence="10">
    <location>
        <begin position="86"/>
        <end position="106"/>
    </location>
</feature>
<accession>K6VU05</accession>
<dbReference type="GO" id="GO:0000155">
    <property type="term" value="F:phosphorelay sensor kinase activity"/>
    <property type="evidence" value="ECO:0007669"/>
    <property type="project" value="InterPro"/>
</dbReference>
<keyword evidence="10" id="KW-0812">Transmembrane</keyword>
<keyword evidence="7" id="KW-0067">ATP-binding</keyword>
<keyword evidence="6 12" id="KW-0418">Kinase</keyword>
<evidence type="ECO:0000256" key="4">
    <source>
        <dbReference type="ARBA" id="ARBA00022679"/>
    </source>
</evidence>
<evidence type="ECO:0000256" key="6">
    <source>
        <dbReference type="ARBA" id="ARBA00022777"/>
    </source>
</evidence>
<comment type="caution">
    <text evidence="12">The sequence shown here is derived from an EMBL/GenBank/DDBJ whole genome shotgun (WGS) entry which is preliminary data.</text>
</comment>
<sequence>MHHPRRVDAIWAGLNLFGLATVVGREASMGNTPAAVGLMTAFALVTSAVLLFRSRAPLLVFATTTVAQVLGGIGGVGGPSQLPACIALYSVVASLPLSAAAASVAASMTASAAELMWRPLNSQFPLINYLLSGWFWIMASVVLAVAVRAKREGLARKDAALRAAMLKLQEQTEQRYLRERMVLANDLHDSVGHSLTAVIALAGGGARSLPDHPEEAAEALEFIERTARGCLTRTRDVVDRLHRPERPGETRSVTDIDQLVETARAAGLSVDYRRFGVEPDSHEIGDICFHLVQEGLTNVLRHARGAEYVSVHIVHGDQQSSVSVCDDGESSARANSSQQHGLSGLNQRVTQLGGSFQAGPHQPRGWQLRATLPWSETS</sequence>
<dbReference type="Proteomes" id="UP000008495">
    <property type="component" value="Unassembled WGS sequence"/>
</dbReference>
<feature type="transmembrane region" description="Helical" evidence="10">
    <location>
        <begin position="34"/>
        <end position="52"/>
    </location>
</feature>
<comment type="catalytic activity">
    <reaction evidence="1">
        <text>ATP + protein L-histidine = ADP + protein N-phospho-L-histidine.</text>
        <dbReference type="EC" id="2.7.13.3"/>
    </reaction>
</comment>
<dbReference type="PANTHER" id="PTHR24421:SF10">
    <property type="entry name" value="NITRATE_NITRITE SENSOR PROTEIN NARQ"/>
    <property type="match status" value="1"/>
</dbReference>
<dbReference type="GO" id="GO:0005524">
    <property type="term" value="F:ATP binding"/>
    <property type="evidence" value="ECO:0007669"/>
    <property type="project" value="UniProtKB-KW"/>
</dbReference>
<dbReference type="RefSeq" id="WP_006503582.1">
    <property type="nucleotide sequence ID" value="NZ_BAGZ01000017.1"/>
</dbReference>
<keyword evidence="5" id="KW-0547">Nucleotide-binding</keyword>
<evidence type="ECO:0000256" key="3">
    <source>
        <dbReference type="ARBA" id="ARBA00022553"/>
    </source>
</evidence>
<dbReference type="InterPro" id="IPR036890">
    <property type="entry name" value="HATPase_C_sf"/>
</dbReference>
<dbReference type="EMBL" id="BAGZ01000017">
    <property type="protein sequence ID" value="GAB78825.1"/>
    <property type="molecule type" value="Genomic_DNA"/>
</dbReference>
<feature type="compositionally biased region" description="Polar residues" evidence="9">
    <location>
        <begin position="332"/>
        <end position="342"/>
    </location>
</feature>
<dbReference type="SUPFAM" id="SSF55874">
    <property type="entry name" value="ATPase domain of HSP90 chaperone/DNA topoisomerase II/histidine kinase"/>
    <property type="match status" value="1"/>
</dbReference>
<keyword evidence="8" id="KW-0902">Two-component regulatory system</keyword>
<dbReference type="PANTHER" id="PTHR24421">
    <property type="entry name" value="NITRATE/NITRITE SENSOR PROTEIN NARX-RELATED"/>
    <property type="match status" value="1"/>
</dbReference>
<feature type="region of interest" description="Disordered" evidence="9">
    <location>
        <begin position="322"/>
        <end position="342"/>
    </location>
</feature>
<keyword evidence="4" id="KW-0808">Transferase</keyword>
<feature type="domain" description="Signal transduction histidine kinase subgroup 3 dimerisation and phosphoacceptor" evidence="11">
    <location>
        <begin position="179"/>
        <end position="244"/>
    </location>
</feature>
<evidence type="ECO:0000259" key="11">
    <source>
        <dbReference type="Pfam" id="PF07730"/>
    </source>
</evidence>
<dbReference type="InterPro" id="IPR050482">
    <property type="entry name" value="Sensor_HK_TwoCompSys"/>
</dbReference>
<evidence type="ECO:0000256" key="1">
    <source>
        <dbReference type="ARBA" id="ARBA00000085"/>
    </source>
</evidence>
<dbReference type="GO" id="GO:0046983">
    <property type="term" value="F:protein dimerization activity"/>
    <property type="evidence" value="ECO:0007669"/>
    <property type="project" value="InterPro"/>
</dbReference>
<evidence type="ECO:0000313" key="13">
    <source>
        <dbReference type="Proteomes" id="UP000008495"/>
    </source>
</evidence>
<name>K6VU05_9MICO</name>
<organism evidence="12 13">
    <name type="scientific">Austwickia chelonae NBRC 105200</name>
    <dbReference type="NCBI Taxonomy" id="1184607"/>
    <lineage>
        <taxon>Bacteria</taxon>
        <taxon>Bacillati</taxon>
        <taxon>Actinomycetota</taxon>
        <taxon>Actinomycetes</taxon>
        <taxon>Micrococcales</taxon>
        <taxon>Dermatophilaceae</taxon>
        <taxon>Austwickia</taxon>
    </lineage>
</organism>
<dbReference type="Gene3D" id="1.20.5.1930">
    <property type="match status" value="1"/>
</dbReference>